<dbReference type="PATRIC" id="fig|294.195.peg.3467"/>
<evidence type="ECO:0000313" key="2">
    <source>
        <dbReference type="EMBL" id="KWV74328.1"/>
    </source>
</evidence>
<dbReference type="Proteomes" id="UP000063434">
    <property type="component" value="Unassembled WGS sequence"/>
</dbReference>
<feature type="region of interest" description="Disordered" evidence="1">
    <location>
        <begin position="1"/>
        <end position="23"/>
    </location>
</feature>
<proteinExistence type="predicted"/>
<sequence>MELHKEQGMVYGQEKEARTGRRSTMLRAASAECSGVRLRVVLSECKIAPMDFALFLKISPQRLTNWFSRGIPHLQLDRIAGLLSVNAQWLETGAGEKFLATSE</sequence>
<accession>A0A109KRZ7</accession>
<dbReference type="GO" id="GO:0003677">
    <property type="term" value="F:DNA binding"/>
    <property type="evidence" value="ECO:0007669"/>
    <property type="project" value="InterPro"/>
</dbReference>
<evidence type="ECO:0000256" key="1">
    <source>
        <dbReference type="SAM" id="MobiDB-lite"/>
    </source>
</evidence>
<organism evidence="2 3">
    <name type="scientific">Pseudomonas fluorescens</name>
    <dbReference type="NCBI Taxonomy" id="294"/>
    <lineage>
        <taxon>Bacteria</taxon>
        <taxon>Pseudomonadati</taxon>
        <taxon>Pseudomonadota</taxon>
        <taxon>Gammaproteobacteria</taxon>
        <taxon>Pseudomonadales</taxon>
        <taxon>Pseudomonadaceae</taxon>
        <taxon>Pseudomonas</taxon>
    </lineage>
</organism>
<dbReference type="AlphaFoldDB" id="A0A109KRZ7"/>
<feature type="compositionally biased region" description="Basic and acidic residues" evidence="1">
    <location>
        <begin position="1"/>
        <end position="19"/>
    </location>
</feature>
<name>A0A109KRZ7_PSEFL</name>
<gene>
    <name evidence="2" type="ORF">PFL603g_03243</name>
</gene>
<protein>
    <submittedName>
        <fullName evidence="2">Uncharacterized protein</fullName>
    </submittedName>
</protein>
<dbReference type="Gene3D" id="1.10.260.40">
    <property type="entry name" value="lambda repressor-like DNA-binding domains"/>
    <property type="match status" value="1"/>
</dbReference>
<dbReference type="InterPro" id="IPR010982">
    <property type="entry name" value="Lambda_DNA-bd_dom_sf"/>
</dbReference>
<reference evidence="2 3" key="1">
    <citation type="submission" date="2015-05" db="EMBL/GenBank/DDBJ databases">
        <title>A genomic and transcriptomic approach to investigate the blue pigment phenotype in Pseudomonas fluorescens.</title>
        <authorList>
            <person name="Andreani N.A."/>
            <person name="Cardazzo B."/>
        </authorList>
    </citation>
    <scope>NUCLEOTIDE SEQUENCE [LARGE SCALE GENOMIC DNA]</scope>
    <source>
        <strain evidence="2 3">Ps_40</strain>
    </source>
</reference>
<dbReference type="EMBL" id="LCYC01000041">
    <property type="protein sequence ID" value="KWV74328.1"/>
    <property type="molecule type" value="Genomic_DNA"/>
</dbReference>
<evidence type="ECO:0000313" key="3">
    <source>
        <dbReference type="Proteomes" id="UP000063434"/>
    </source>
</evidence>
<comment type="caution">
    <text evidence="2">The sequence shown here is derived from an EMBL/GenBank/DDBJ whole genome shotgun (WGS) entry which is preliminary data.</text>
</comment>